<keyword evidence="1 4" id="KW-0378">Hydrolase</keyword>
<dbReference type="InterPro" id="IPR050300">
    <property type="entry name" value="GDXG_lipolytic_enzyme"/>
</dbReference>
<organism evidence="4 5">
    <name type="scientific">Scopulibacillus cellulosilyticus</name>
    <dbReference type="NCBI Taxonomy" id="2665665"/>
    <lineage>
        <taxon>Bacteria</taxon>
        <taxon>Bacillati</taxon>
        <taxon>Bacillota</taxon>
        <taxon>Bacilli</taxon>
        <taxon>Bacillales</taxon>
        <taxon>Sporolactobacillaceae</taxon>
        <taxon>Scopulibacillus</taxon>
    </lineage>
</organism>
<proteinExistence type="predicted"/>
<name>A0ABW2Q2F9_9BACL</name>
<dbReference type="Gene3D" id="3.40.50.1820">
    <property type="entry name" value="alpha/beta hydrolase"/>
    <property type="match status" value="1"/>
</dbReference>
<dbReference type="InterPro" id="IPR029058">
    <property type="entry name" value="AB_hydrolase_fold"/>
</dbReference>
<keyword evidence="2" id="KW-1133">Transmembrane helix</keyword>
<evidence type="ECO:0000313" key="4">
    <source>
        <dbReference type="EMBL" id="MFC7395185.1"/>
    </source>
</evidence>
<dbReference type="Proteomes" id="UP001596505">
    <property type="component" value="Unassembled WGS sequence"/>
</dbReference>
<dbReference type="SUPFAM" id="SSF53474">
    <property type="entry name" value="alpha/beta-Hydrolases"/>
    <property type="match status" value="1"/>
</dbReference>
<feature type="transmembrane region" description="Helical" evidence="2">
    <location>
        <begin position="12"/>
        <end position="31"/>
    </location>
</feature>
<reference evidence="5" key="1">
    <citation type="journal article" date="2019" name="Int. J. Syst. Evol. Microbiol.">
        <title>The Global Catalogue of Microorganisms (GCM) 10K type strain sequencing project: providing services to taxonomists for standard genome sequencing and annotation.</title>
        <authorList>
            <consortium name="The Broad Institute Genomics Platform"/>
            <consortium name="The Broad Institute Genome Sequencing Center for Infectious Disease"/>
            <person name="Wu L."/>
            <person name="Ma J."/>
        </authorList>
    </citation>
    <scope>NUCLEOTIDE SEQUENCE [LARGE SCALE GENOMIC DNA]</scope>
    <source>
        <strain evidence="5">CGMCC 1.16305</strain>
    </source>
</reference>
<gene>
    <name evidence="4" type="ORF">ACFQRG_19945</name>
</gene>
<keyword evidence="2" id="KW-0812">Transmembrane</keyword>
<comment type="caution">
    <text evidence="4">The sequence shown here is derived from an EMBL/GenBank/DDBJ whole genome shotgun (WGS) entry which is preliminary data.</text>
</comment>
<evidence type="ECO:0000259" key="3">
    <source>
        <dbReference type="Pfam" id="PF20434"/>
    </source>
</evidence>
<accession>A0ABW2Q2F9</accession>
<dbReference type="InterPro" id="IPR049492">
    <property type="entry name" value="BD-FAE-like_dom"/>
</dbReference>
<protein>
    <submittedName>
        <fullName evidence="4">Alpha/beta hydrolase fold domain-containing protein</fullName>
    </submittedName>
</protein>
<sequence>MEKGNIHLKQRLLISFIVFLILVLGSAFYYFQHSSRQEVSASGQDVKESNLKYGSNPKQTLDLYTRKVQSGKKLPVIIYAHGGGWRGGDKTNVSAKPEFFTKKGYAFISINYRLSPEATCKEMENNVSNSIKWVYDNVNKYHFDRTKINLMGHSAGGHLMMLVAANPNYLNNVGLSSKTINSVVNIEGPLDLTDFIKKFGSYKKVFGNDQKVWEEASPFTYAANKNLPPMFLIDNVINTSEIFMDKTKKAGNTVEDFKAKTLSHSQSTQLLGTSRTEEAAKMTNDVVKFLKKYN</sequence>
<keyword evidence="5" id="KW-1185">Reference proteome</keyword>
<dbReference type="EMBL" id="JBHTCO010000043">
    <property type="protein sequence ID" value="MFC7395185.1"/>
    <property type="molecule type" value="Genomic_DNA"/>
</dbReference>
<dbReference type="GO" id="GO:0016787">
    <property type="term" value="F:hydrolase activity"/>
    <property type="evidence" value="ECO:0007669"/>
    <property type="project" value="UniProtKB-KW"/>
</dbReference>
<dbReference type="PANTHER" id="PTHR48081">
    <property type="entry name" value="AB HYDROLASE SUPERFAMILY PROTEIN C4A8.06C"/>
    <property type="match status" value="1"/>
</dbReference>
<dbReference type="RefSeq" id="WP_380969458.1">
    <property type="nucleotide sequence ID" value="NZ_JBHTCO010000043.1"/>
</dbReference>
<keyword evidence="2" id="KW-0472">Membrane</keyword>
<feature type="domain" description="BD-FAE-like" evidence="3">
    <location>
        <begin position="61"/>
        <end position="233"/>
    </location>
</feature>
<evidence type="ECO:0000313" key="5">
    <source>
        <dbReference type="Proteomes" id="UP001596505"/>
    </source>
</evidence>
<evidence type="ECO:0000256" key="1">
    <source>
        <dbReference type="ARBA" id="ARBA00022801"/>
    </source>
</evidence>
<dbReference type="PANTHER" id="PTHR48081:SF33">
    <property type="entry name" value="KYNURENINE FORMAMIDASE"/>
    <property type="match status" value="1"/>
</dbReference>
<evidence type="ECO:0000256" key="2">
    <source>
        <dbReference type="SAM" id="Phobius"/>
    </source>
</evidence>
<dbReference type="Pfam" id="PF20434">
    <property type="entry name" value="BD-FAE"/>
    <property type="match status" value="1"/>
</dbReference>